<dbReference type="Proteomes" id="UP000654279">
    <property type="component" value="Unassembled WGS sequence"/>
</dbReference>
<protein>
    <submittedName>
        <fullName evidence="4">GNAT family N-acetyltransferase</fullName>
    </submittedName>
</protein>
<dbReference type="RefSeq" id="WP_249284308.1">
    <property type="nucleotide sequence ID" value="NZ_JACRSO010000001.1"/>
</dbReference>
<keyword evidence="1" id="KW-0808">Transferase</keyword>
<reference evidence="4" key="1">
    <citation type="submission" date="2020-08" db="EMBL/GenBank/DDBJ databases">
        <title>Genome public.</title>
        <authorList>
            <person name="Liu C."/>
            <person name="Sun Q."/>
        </authorList>
    </citation>
    <scope>NUCLEOTIDE SEQUENCE</scope>
    <source>
        <strain evidence="4">NSJ-44</strain>
    </source>
</reference>
<dbReference type="InterPro" id="IPR000182">
    <property type="entry name" value="GNAT_dom"/>
</dbReference>
<evidence type="ECO:0000313" key="5">
    <source>
        <dbReference type="Proteomes" id="UP000654279"/>
    </source>
</evidence>
<dbReference type="AlphaFoldDB" id="A0A926CYW2"/>
<comment type="caution">
    <text evidence="4">The sequence shown here is derived from an EMBL/GenBank/DDBJ whole genome shotgun (WGS) entry which is preliminary data.</text>
</comment>
<dbReference type="PANTHER" id="PTHR43877">
    <property type="entry name" value="AMINOALKYLPHOSPHONATE N-ACETYLTRANSFERASE-RELATED-RELATED"/>
    <property type="match status" value="1"/>
</dbReference>
<evidence type="ECO:0000256" key="2">
    <source>
        <dbReference type="ARBA" id="ARBA00023315"/>
    </source>
</evidence>
<dbReference type="PROSITE" id="PS51186">
    <property type="entry name" value="GNAT"/>
    <property type="match status" value="1"/>
</dbReference>
<evidence type="ECO:0000313" key="4">
    <source>
        <dbReference type="EMBL" id="MBC8528271.1"/>
    </source>
</evidence>
<sequence>MLIRNAEKADIPTLVALRRAYLQEDLGPLTQAQEAALQATLPGYFARNLGSCLHAYLAEDAGQTAAIALLLVSEKPYSPAFPTGLTGTVLNVYTRPSFRRQGLARAVMQHLLLDAAARGICRVDLKATPMGLPLYRALGFTPPGGDYLALEKYLK</sequence>
<dbReference type="EMBL" id="JACRSO010000001">
    <property type="protein sequence ID" value="MBC8528271.1"/>
    <property type="molecule type" value="Genomic_DNA"/>
</dbReference>
<proteinExistence type="predicted"/>
<name>A0A926CYW2_9FIRM</name>
<dbReference type="InterPro" id="IPR016181">
    <property type="entry name" value="Acyl_CoA_acyltransferase"/>
</dbReference>
<keyword evidence="2" id="KW-0012">Acyltransferase</keyword>
<keyword evidence="5" id="KW-1185">Reference proteome</keyword>
<dbReference type="SUPFAM" id="SSF55729">
    <property type="entry name" value="Acyl-CoA N-acyltransferases (Nat)"/>
    <property type="match status" value="1"/>
</dbReference>
<dbReference type="CDD" id="cd04301">
    <property type="entry name" value="NAT_SF"/>
    <property type="match status" value="1"/>
</dbReference>
<dbReference type="InterPro" id="IPR050832">
    <property type="entry name" value="Bact_Acetyltransf"/>
</dbReference>
<evidence type="ECO:0000259" key="3">
    <source>
        <dbReference type="PROSITE" id="PS51186"/>
    </source>
</evidence>
<dbReference type="GO" id="GO:0016747">
    <property type="term" value="F:acyltransferase activity, transferring groups other than amino-acyl groups"/>
    <property type="evidence" value="ECO:0007669"/>
    <property type="project" value="InterPro"/>
</dbReference>
<evidence type="ECO:0000256" key="1">
    <source>
        <dbReference type="ARBA" id="ARBA00022679"/>
    </source>
</evidence>
<dbReference type="Gene3D" id="3.40.630.30">
    <property type="match status" value="1"/>
</dbReference>
<dbReference type="Pfam" id="PF13508">
    <property type="entry name" value="Acetyltransf_7"/>
    <property type="match status" value="1"/>
</dbReference>
<accession>A0A926CYW2</accession>
<organism evidence="4 5">
    <name type="scientific">Luoshenia tenuis</name>
    <dbReference type="NCBI Taxonomy" id="2763654"/>
    <lineage>
        <taxon>Bacteria</taxon>
        <taxon>Bacillati</taxon>
        <taxon>Bacillota</taxon>
        <taxon>Clostridia</taxon>
        <taxon>Christensenellales</taxon>
        <taxon>Christensenellaceae</taxon>
        <taxon>Luoshenia</taxon>
    </lineage>
</organism>
<dbReference type="PANTHER" id="PTHR43877:SF5">
    <property type="entry name" value="BLL8307 PROTEIN"/>
    <property type="match status" value="1"/>
</dbReference>
<feature type="domain" description="N-acetyltransferase" evidence="3">
    <location>
        <begin position="1"/>
        <end position="155"/>
    </location>
</feature>
<gene>
    <name evidence="4" type="ORF">H8699_02305</name>
</gene>